<reference evidence="1" key="1">
    <citation type="submission" date="2020-12" db="EMBL/GenBank/DDBJ databases">
        <title>Devosia sp. MSA67 isolated from Mo River.</title>
        <authorList>
            <person name="Ma F."/>
            <person name="Zi Z."/>
        </authorList>
    </citation>
    <scope>NUCLEOTIDE SEQUENCE</scope>
    <source>
        <strain evidence="1">MSA67</strain>
    </source>
</reference>
<dbReference type="PIRSF" id="PIRSF008502">
    <property type="entry name" value="UCP008502"/>
    <property type="match status" value="1"/>
</dbReference>
<dbReference type="Proteomes" id="UP000602124">
    <property type="component" value="Unassembled WGS sequence"/>
</dbReference>
<dbReference type="PANTHER" id="PTHR36439:SF1">
    <property type="entry name" value="DUF1697 DOMAIN-CONTAINING PROTEIN"/>
    <property type="match status" value="1"/>
</dbReference>
<dbReference type="EMBL" id="JAEKMH010000003">
    <property type="protein sequence ID" value="MBJ3785772.1"/>
    <property type="molecule type" value="Genomic_DNA"/>
</dbReference>
<name>A0A934J0U4_9HYPH</name>
<gene>
    <name evidence="1" type="ORF">JEQ47_13685</name>
</gene>
<evidence type="ECO:0000313" key="1">
    <source>
        <dbReference type="EMBL" id="MBJ3785772.1"/>
    </source>
</evidence>
<dbReference type="PANTHER" id="PTHR36439">
    <property type="entry name" value="BLL4334 PROTEIN"/>
    <property type="match status" value="1"/>
</dbReference>
<comment type="caution">
    <text evidence="1">The sequence shown here is derived from an EMBL/GenBank/DDBJ whole genome shotgun (WGS) entry which is preliminary data.</text>
</comment>
<dbReference type="AlphaFoldDB" id="A0A934J0U4"/>
<protein>
    <submittedName>
        <fullName evidence="1">DUF1697 domain-containing protein</fullName>
    </submittedName>
</protein>
<dbReference type="SUPFAM" id="SSF160379">
    <property type="entry name" value="SP0830-like"/>
    <property type="match status" value="1"/>
</dbReference>
<accession>A0A934J0U4</accession>
<dbReference type="Pfam" id="PF08002">
    <property type="entry name" value="DUF1697"/>
    <property type="match status" value="1"/>
</dbReference>
<dbReference type="RefSeq" id="WP_198877000.1">
    <property type="nucleotide sequence ID" value="NZ_JAEKMH010000003.1"/>
</dbReference>
<keyword evidence="2" id="KW-1185">Reference proteome</keyword>
<dbReference type="InterPro" id="IPR012545">
    <property type="entry name" value="DUF1697"/>
</dbReference>
<proteinExistence type="predicted"/>
<evidence type="ECO:0000313" key="2">
    <source>
        <dbReference type="Proteomes" id="UP000602124"/>
    </source>
</evidence>
<sequence length="184" mass="20481">MSQGTKHLWGVFLRGINLGKRQMKMAELKACLEEAGFTDVKTVLASGNVRLTGEGSAEAVKARIEKAISDAFGFKVGVVLRSEQEMDAMLKGNPFGTLDPEADLTRHIIMFDADLPKGVTIESRPGDTEILRVDARDVYIAAYKQPNGRYTEHVEEVLKPLYQKIGKGNLDTMRNWNTIEKILK</sequence>
<dbReference type="Gene3D" id="3.30.70.1280">
    <property type="entry name" value="SP0830-like domains"/>
    <property type="match status" value="1"/>
</dbReference>
<organism evidence="1 2">
    <name type="scientific">Devosia sediminis</name>
    <dbReference type="NCBI Taxonomy" id="2798801"/>
    <lineage>
        <taxon>Bacteria</taxon>
        <taxon>Pseudomonadati</taxon>
        <taxon>Pseudomonadota</taxon>
        <taxon>Alphaproteobacteria</taxon>
        <taxon>Hyphomicrobiales</taxon>
        <taxon>Devosiaceae</taxon>
        <taxon>Devosia</taxon>
    </lineage>
</organism>